<protein>
    <submittedName>
        <fullName evidence="2">Uncharacterized protein</fullName>
    </submittedName>
</protein>
<dbReference type="Proteomes" id="UP000717585">
    <property type="component" value="Unassembled WGS sequence"/>
</dbReference>
<feature type="region of interest" description="Disordered" evidence="1">
    <location>
        <begin position="71"/>
        <end position="97"/>
    </location>
</feature>
<accession>A0A8J6AZZ0</accession>
<proteinExistence type="predicted"/>
<reference evidence="2" key="1">
    <citation type="submission" date="2021-05" db="EMBL/GenBank/DDBJ databases">
        <title>A free-living protist that lacks canonical eukaryotic 1 DNA replication and segregation systems.</title>
        <authorList>
            <person name="Salas-Leiva D.E."/>
            <person name="Tromer E.C."/>
            <person name="Curtis B.A."/>
            <person name="Jerlstrom-Hultqvist J."/>
            <person name="Kolisko M."/>
            <person name="Yi Z."/>
            <person name="Salas-Leiva J.S."/>
            <person name="Gallot-Lavallee L."/>
            <person name="Kops G.J.P.L."/>
            <person name="Archibald J.M."/>
            <person name="Simpson A.G.B."/>
            <person name="Roger A.J."/>
        </authorList>
    </citation>
    <scope>NUCLEOTIDE SEQUENCE</scope>
    <source>
        <strain evidence="2">BICM</strain>
    </source>
</reference>
<dbReference type="AlphaFoldDB" id="A0A8J6AZZ0"/>
<evidence type="ECO:0000256" key="1">
    <source>
        <dbReference type="SAM" id="MobiDB-lite"/>
    </source>
</evidence>
<comment type="caution">
    <text evidence="2">The sequence shown here is derived from an EMBL/GenBank/DDBJ whole genome shotgun (WGS) entry which is preliminary data.</text>
</comment>
<organism evidence="2 3">
    <name type="scientific">Carpediemonas membranifera</name>
    <dbReference type="NCBI Taxonomy" id="201153"/>
    <lineage>
        <taxon>Eukaryota</taxon>
        <taxon>Metamonada</taxon>
        <taxon>Carpediemonas-like organisms</taxon>
        <taxon>Carpediemonas</taxon>
    </lineage>
</organism>
<evidence type="ECO:0000313" key="3">
    <source>
        <dbReference type="Proteomes" id="UP000717585"/>
    </source>
</evidence>
<sequence>MLGEDEPAKLEKALETMESRLSIRQRREIEHMKDGVINAEHQFPETNNWRDIAFSFLKLRQHFLNAAPGSAFSPGRASRTFETTRRESQSSYNNSLRQSSTFTNSYNGCLTPMQLFAVGSNGEEQIDVSLIQDLSNASSTPTHSSLESLMNVRQGIHSRRLLIPTIDEGEETNSSGFGMDEIATPLISTRSLLTEALATTPRPQYSPHKSPP</sequence>
<dbReference type="EMBL" id="JAHDYR010000011">
    <property type="protein sequence ID" value="KAG9395475.1"/>
    <property type="molecule type" value="Genomic_DNA"/>
</dbReference>
<keyword evidence="3" id="KW-1185">Reference proteome</keyword>
<name>A0A8J6AZZ0_9EUKA</name>
<evidence type="ECO:0000313" key="2">
    <source>
        <dbReference type="EMBL" id="KAG9395475.1"/>
    </source>
</evidence>
<gene>
    <name evidence="2" type="ORF">J8273_3049</name>
</gene>